<dbReference type="OrthoDB" id="9907480at2"/>
<proteinExistence type="predicted"/>
<gene>
    <name evidence="1" type="ORF">FHQ18_11860</name>
</gene>
<dbReference type="RefSeq" id="WP_149267398.1">
    <property type="nucleotide sequence ID" value="NZ_VFJB01000010.1"/>
</dbReference>
<sequence length="90" mass="10536">MKKVDGIDILKELKAKDLNAVNIAKDGLEDLTLFLSEMEKIYKRLTSDDIDDEERKFLQYKLKVIESYIDKLNKLISSFIHMENKDVTLN</sequence>
<evidence type="ECO:0000313" key="2">
    <source>
        <dbReference type="Proteomes" id="UP000322876"/>
    </source>
</evidence>
<keyword evidence="2" id="KW-1185">Reference proteome</keyword>
<name>A0A5A8F4S5_9BACT</name>
<comment type="caution">
    <text evidence="1">The sequence shown here is derived from an EMBL/GenBank/DDBJ whole genome shotgun (WGS) entry which is preliminary data.</text>
</comment>
<dbReference type="Proteomes" id="UP000322876">
    <property type="component" value="Unassembled WGS sequence"/>
</dbReference>
<organism evidence="1 2">
    <name type="scientific">Deferribacter autotrophicus</name>
    <dbReference type="NCBI Taxonomy" id="500465"/>
    <lineage>
        <taxon>Bacteria</taxon>
        <taxon>Pseudomonadati</taxon>
        <taxon>Deferribacterota</taxon>
        <taxon>Deferribacteres</taxon>
        <taxon>Deferribacterales</taxon>
        <taxon>Deferribacteraceae</taxon>
        <taxon>Deferribacter</taxon>
    </lineage>
</organism>
<reference evidence="1 2" key="1">
    <citation type="submission" date="2019-06" db="EMBL/GenBank/DDBJ databases">
        <title>Genomic insights into carbon and energy metabolism of Deferribacter autotrophicus revealed new metabolic traits in the phylum Deferribacteres.</title>
        <authorList>
            <person name="Slobodkin A.I."/>
            <person name="Slobodkina G.B."/>
            <person name="Allioux M."/>
            <person name="Alain K."/>
            <person name="Jebbar M."/>
            <person name="Shadrin V."/>
            <person name="Kublanov I.V."/>
            <person name="Toshchakov S.V."/>
            <person name="Bonch-Osmolovskaya E.A."/>
        </authorList>
    </citation>
    <scope>NUCLEOTIDE SEQUENCE [LARGE SCALE GENOMIC DNA]</scope>
    <source>
        <strain evidence="1 2">SL50</strain>
    </source>
</reference>
<accession>A0A5A8F4S5</accession>
<dbReference type="AlphaFoldDB" id="A0A5A8F4S5"/>
<dbReference type="EMBL" id="VFJB01000010">
    <property type="protein sequence ID" value="KAA0256818.1"/>
    <property type="molecule type" value="Genomic_DNA"/>
</dbReference>
<evidence type="ECO:0000313" key="1">
    <source>
        <dbReference type="EMBL" id="KAA0256818.1"/>
    </source>
</evidence>
<protein>
    <submittedName>
        <fullName evidence="1">Uncharacterized protein</fullName>
    </submittedName>
</protein>